<feature type="transmembrane region" description="Helical" evidence="2">
    <location>
        <begin position="103"/>
        <end position="125"/>
    </location>
</feature>
<feature type="transmembrane region" description="Helical" evidence="2">
    <location>
        <begin position="307"/>
        <end position="335"/>
    </location>
</feature>
<dbReference type="PANTHER" id="PTHR43156:SF2">
    <property type="entry name" value="STAGE II SPORULATION PROTEIN E"/>
    <property type="match status" value="1"/>
</dbReference>
<dbReference type="SUPFAM" id="SSF81606">
    <property type="entry name" value="PP2C-like"/>
    <property type="match status" value="1"/>
</dbReference>
<feature type="transmembrane region" description="Helical" evidence="2">
    <location>
        <begin position="157"/>
        <end position="175"/>
    </location>
</feature>
<keyword evidence="2" id="KW-0812">Transmembrane</keyword>
<dbReference type="InterPro" id="IPR036457">
    <property type="entry name" value="PPM-type-like_dom_sf"/>
</dbReference>
<dbReference type="SMART" id="SM00331">
    <property type="entry name" value="PP2C_SIG"/>
    <property type="match status" value="1"/>
</dbReference>
<dbReference type="Proteomes" id="UP000245133">
    <property type="component" value="Unassembled WGS sequence"/>
</dbReference>
<dbReference type="Pfam" id="PF07228">
    <property type="entry name" value="SpoIIE"/>
    <property type="match status" value="1"/>
</dbReference>
<comment type="caution">
    <text evidence="4">The sequence shown here is derived from an EMBL/GenBank/DDBJ whole genome shotgun (WGS) entry which is preliminary data.</text>
</comment>
<dbReference type="PANTHER" id="PTHR43156">
    <property type="entry name" value="STAGE II SPORULATION PROTEIN E-RELATED"/>
    <property type="match status" value="1"/>
</dbReference>
<dbReference type="GO" id="GO:0016791">
    <property type="term" value="F:phosphatase activity"/>
    <property type="evidence" value="ECO:0007669"/>
    <property type="project" value="TreeGrafter"/>
</dbReference>
<organism evidence="4 5">
    <name type="scientific">Leptospira ryugenii</name>
    <dbReference type="NCBI Taxonomy" id="1917863"/>
    <lineage>
        <taxon>Bacteria</taxon>
        <taxon>Pseudomonadati</taxon>
        <taxon>Spirochaetota</taxon>
        <taxon>Spirochaetia</taxon>
        <taxon>Leptospirales</taxon>
        <taxon>Leptospiraceae</taxon>
        <taxon>Leptospira</taxon>
    </lineage>
</organism>
<feature type="transmembrane region" description="Helical" evidence="2">
    <location>
        <begin position="254"/>
        <end position="276"/>
    </location>
</feature>
<dbReference type="InterPro" id="IPR052016">
    <property type="entry name" value="Bact_Sigma-Reg"/>
</dbReference>
<keyword evidence="2" id="KW-0472">Membrane</keyword>
<evidence type="ECO:0000313" key="4">
    <source>
        <dbReference type="EMBL" id="GBF51546.1"/>
    </source>
</evidence>
<feature type="transmembrane region" description="Helical" evidence="2">
    <location>
        <begin position="132"/>
        <end position="151"/>
    </location>
</feature>
<dbReference type="AlphaFoldDB" id="A0A2P2E3Y0"/>
<feature type="transmembrane region" description="Helical" evidence="2">
    <location>
        <begin position="347"/>
        <end position="365"/>
    </location>
</feature>
<proteinExistence type="predicted"/>
<feature type="transmembrane region" description="Helical" evidence="2">
    <location>
        <begin position="282"/>
        <end position="300"/>
    </location>
</feature>
<evidence type="ECO:0000313" key="5">
    <source>
        <dbReference type="Proteomes" id="UP000245133"/>
    </source>
</evidence>
<feature type="domain" description="PPM-type phosphatase" evidence="3">
    <location>
        <begin position="571"/>
        <end position="786"/>
    </location>
</feature>
<keyword evidence="5" id="KW-1185">Reference proteome</keyword>
<sequence>MREITITIFSTLIFCLLVFFAYLGIQSSKIRLPFFYYDSGLIVNVAEEYKSLWGSYLSQEDIANFHQAENLNLGETYTIKVRNLKQEERLLSVQPIKFEKFDILTFFSLDFLLAFFSVLSAVYFYVATRDGLIFSFFLNLSILFFSNVFLITYHITVFPLFFSIYFSAFLHYHLIYRLRGKEIPSKWLLPQFLIAVVIGVIADQEDTNWQLALNIVNIGHGLNFFFGVFNFTLNLKDLLNTKTKGEALLKRISLLTAIVLYTSMPISILFFQGFPWFYVDRIFFFLSYLFFMITFFYGTYRYTFVPSFVIFTPTIITLILVSFSTVVYISLVLLVDYLLPVPYLKERWFLNFLLLLVLTIYMIPIKLKMKEWIDFWFFEKNPILSKGIEKVTKIITDPISMRRTISSINRTVMETLSISNIIILIPGDTFARTDLRNVNFVRIPAQSEIWNYFANTDRVTVTSHLEYGIGLRETLYNFLKELNIQLAFPAYGHSSGKKIIRAMILLGEKSDSNYFSIGELKFINEIVKITAMLIENYSLLEDEIQKRKIVRDIQTASLVDNTLRIIPPSEIKGIEFAYISKPAVGISGDYLDIISISPSKMIIMLGDVSGHGLGTGFLVSAIKGIVREQLRNGTSLEGLFREINSFFRARYQGSEFMTLIGGVIDTQSKTFRFINAGHLALIEMSPDAKLHFHSKTQRVLGILETDYVSQEVNLGSGTRLFLFSDGVTETFSEKDELFGEESLVEFLSSHGQSAIKDLPIRLEEVLNRFRGNREMTDDMTFISLSFSNL</sequence>
<evidence type="ECO:0000259" key="3">
    <source>
        <dbReference type="SMART" id="SM00331"/>
    </source>
</evidence>
<dbReference type="RefSeq" id="WP_108977871.1">
    <property type="nucleotide sequence ID" value="NZ_BFBB01000008.1"/>
</dbReference>
<keyword evidence="1" id="KW-0378">Hydrolase</keyword>
<feature type="transmembrane region" description="Helical" evidence="2">
    <location>
        <begin position="7"/>
        <end position="25"/>
    </location>
</feature>
<dbReference type="EMBL" id="BFBB01000008">
    <property type="protein sequence ID" value="GBF51546.1"/>
    <property type="molecule type" value="Genomic_DNA"/>
</dbReference>
<accession>A0A2P2E3Y0</accession>
<evidence type="ECO:0000256" key="1">
    <source>
        <dbReference type="ARBA" id="ARBA00022801"/>
    </source>
</evidence>
<evidence type="ECO:0000256" key="2">
    <source>
        <dbReference type="SAM" id="Phobius"/>
    </source>
</evidence>
<dbReference type="OrthoDB" id="344775at2"/>
<reference evidence="4 5" key="1">
    <citation type="submission" date="2018-02" db="EMBL/GenBank/DDBJ databases">
        <title>Novel Leptospira species isolated from soil and water in Japan.</title>
        <authorList>
            <person name="Nakao R."/>
            <person name="Masuzawa T."/>
        </authorList>
    </citation>
    <scope>NUCLEOTIDE SEQUENCE [LARGE SCALE GENOMIC DNA]</scope>
    <source>
        <strain evidence="4 5">YH101</strain>
    </source>
</reference>
<protein>
    <submittedName>
        <fullName evidence="4">Serine phosphatase RsbU</fullName>
    </submittedName>
</protein>
<gene>
    <name evidence="4" type="ORF">LPTSP4_30840</name>
</gene>
<feature type="transmembrane region" description="Helical" evidence="2">
    <location>
        <begin position="209"/>
        <end position="233"/>
    </location>
</feature>
<dbReference type="InterPro" id="IPR001932">
    <property type="entry name" value="PPM-type_phosphatase-like_dom"/>
</dbReference>
<name>A0A2P2E3Y0_9LEPT</name>
<dbReference type="Gene3D" id="3.60.40.10">
    <property type="entry name" value="PPM-type phosphatase domain"/>
    <property type="match status" value="1"/>
</dbReference>
<keyword evidence="2" id="KW-1133">Transmembrane helix</keyword>